<keyword evidence="1" id="KW-0808">Transferase</keyword>
<feature type="domain" description="Glucosyltransferase 3-like N-terminal" evidence="2">
    <location>
        <begin position="12"/>
        <end position="150"/>
    </location>
</feature>
<proteinExistence type="predicted"/>
<dbReference type="Gene3D" id="3.40.50.2000">
    <property type="entry name" value="Glycogen Phosphorylase B"/>
    <property type="match status" value="2"/>
</dbReference>
<gene>
    <name evidence="4" type="ORF">IAD15_09030</name>
</gene>
<dbReference type="Pfam" id="PF26337">
    <property type="entry name" value="Gtf3_C"/>
    <property type="match status" value="1"/>
</dbReference>
<name>A0A9D1HPK7_9FIRM</name>
<dbReference type="InterPro" id="IPR058592">
    <property type="entry name" value="Gtf3_C"/>
</dbReference>
<evidence type="ECO:0000259" key="3">
    <source>
        <dbReference type="Pfam" id="PF26337"/>
    </source>
</evidence>
<dbReference type="EMBL" id="DVMJ01000077">
    <property type="protein sequence ID" value="HIU14196.1"/>
    <property type="molecule type" value="Genomic_DNA"/>
</dbReference>
<accession>A0A9D1HPK7</accession>
<dbReference type="AlphaFoldDB" id="A0A9D1HPK7"/>
<reference evidence="4" key="1">
    <citation type="submission" date="2020-10" db="EMBL/GenBank/DDBJ databases">
        <authorList>
            <person name="Gilroy R."/>
        </authorList>
    </citation>
    <scope>NUCLEOTIDE SEQUENCE</scope>
    <source>
        <strain evidence="4">CHK195-11698</strain>
    </source>
</reference>
<evidence type="ECO:0000313" key="5">
    <source>
        <dbReference type="Proteomes" id="UP000824175"/>
    </source>
</evidence>
<sequence>MKKNYVIDSIDREILKKQNDAGKKAREDVNDILADQFKVSYFISGNSSFGKLWNYLRLIFQIRFRSQNVVLQYPFDTKESLNKVSSRWLPKKCIVVIHDLVSLREGKGTSEIQAEIQFLNHFQTLITHNPKMSSWLRDQGCTAHMVELGIFDYLVEGKIEKETQRKEAIAFAGNLSPVKSQFLYDIPTLPLKLDAYGNGFVEDSQNPNLEYMGSFPPEKLPVSLNEKFGLVWDGVSINECAGNMGNYLRYNNPHKTSLYLVSGLPVIIWKQAALASFIEENQLGLTVASLNDLPDALAQLSAEQYDQMVKNTLAISARLQEGYYLKHAIEKCLED</sequence>
<dbReference type="Proteomes" id="UP000824175">
    <property type="component" value="Unassembled WGS sequence"/>
</dbReference>
<organism evidence="4 5">
    <name type="scientific">Candidatus Fimiplasma intestinipullorum</name>
    <dbReference type="NCBI Taxonomy" id="2840825"/>
    <lineage>
        <taxon>Bacteria</taxon>
        <taxon>Bacillati</taxon>
        <taxon>Bacillota</taxon>
        <taxon>Clostridia</taxon>
        <taxon>Eubacteriales</taxon>
        <taxon>Candidatus Fimiplasma</taxon>
    </lineage>
</organism>
<evidence type="ECO:0000259" key="2">
    <source>
        <dbReference type="Pfam" id="PF26334"/>
    </source>
</evidence>
<feature type="domain" description="Glucosyltransferase 3-like C-terminal" evidence="3">
    <location>
        <begin position="169"/>
        <end position="331"/>
    </location>
</feature>
<evidence type="ECO:0000313" key="4">
    <source>
        <dbReference type="EMBL" id="HIU14196.1"/>
    </source>
</evidence>
<evidence type="ECO:0000256" key="1">
    <source>
        <dbReference type="ARBA" id="ARBA00022679"/>
    </source>
</evidence>
<reference evidence="4" key="2">
    <citation type="journal article" date="2021" name="PeerJ">
        <title>Extensive microbial diversity within the chicken gut microbiome revealed by metagenomics and culture.</title>
        <authorList>
            <person name="Gilroy R."/>
            <person name="Ravi A."/>
            <person name="Getino M."/>
            <person name="Pursley I."/>
            <person name="Horton D.L."/>
            <person name="Alikhan N.F."/>
            <person name="Baker D."/>
            <person name="Gharbi K."/>
            <person name="Hall N."/>
            <person name="Watson M."/>
            <person name="Adriaenssens E.M."/>
            <person name="Foster-Nyarko E."/>
            <person name="Jarju S."/>
            <person name="Secka A."/>
            <person name="Antonio M."/>
            <person name="Oren A."/>
            <person name="Chaudhuri R.R."/>
            <person name="La Ragione R."/>
            <person name="Hildebrand F."/>
            <person name="Pallen M.J."/>
        </authorList>
    </citation>
    <scope>NUCLEOTIDE SEQUENCE</scope>
    <source>
        <strain evidence="4">CHK195-11698</strain>
    </source>
</reference>
<dbReference type="Pfam" id="PF26334">
    <property type="entry name" value="Gtf3_N"/>
    <property type="match status" value="1"/>
</dbReference>
<protein>
    <submittedName>
        <fullName evidence="4">Beta-1,6-galactofuranosyltransferase</fullName>
    </submittedName>
</protein>
<comment type="caution">
    <text evidence="4">The sequence shown here is derived from an EMBL/GenBank/DDBJ whole genome shotgun (WGS) entry which is preliminary data.</text>
</comment>
<dbReference type="InterPro" id="IPR058591">
    <property type="entry name" value="Gtf3_N"/>
</dbReference>
<dbReference type="PIRSF" id="PIRSF007023">
    <property type="entry name" value="UDP-Galf_transf"/>
    <property type="match status" value="1"/>
</dbReference>